<evidence type="ECO:0000256" key="1">
    <source>
        <dbReference type="SAM" id="SignalP"/>
    </source>
</evidence>
<keyword evidence="3" id="KW-1185">Reference proteome</keyword>
<keyword evidence="1" id="KW-0732">Signal</keyword>
<evidence type="ECO:0000313" key="3">
    <source>
        <dbReference type="Proteomes" id="UP000184368"/>
    </source>
</evidence>
<protein>
    <submittedName>
        <fullName evidence="2">Uncharacterized protein</fullName>
    </submittedName>
</protein>
<proteinExistence type="predicted"/>
<dbReference type="OrthoDB" id="680777at2"/>
<organism evidence="2 3">
    <name type="scientific">Cnuella takakiae</name>
    <dbReference type="NCBI Taxonomy" id="1302690"/>
    <lineage>
        <taxon>Bacteria</taxon>
        <taxon>Pseudomonadati</taxon>
        <taxon>Bacteroidota</taxon>
        <taxon>Chitinophagia</taxon>
        <taxon>Chitinophagales</taxon>
        <taxon>Chitinophagaceae</taxon>
        <taxon>Cnuella</taxon>
    </lineage>
</organism>
<reference evidence="2 3" key="1">
    <citation type="submission" date="2016-11" db="EMBL/GenBank/DDBJ databases">
        <authorList>
            <person name="Jaros S."/>
            <person name="Januszkiewicz K."/>
            <person name="Wedrychowicz H."/>
        </authorList>
    </citation>
    <scope>NUCLEOTIDE SEQUENCE [LARGE SCALE GENOMIC DNA]</scope>
    <source>
        <strain evidence="2 3">DSM 26897</strain>
    </source>
</reference>
<dbReference type="RefSeq" id="WP_073041384.1">
    <property type="nucleotide sequence ID" value="NZ_FQUO01000004.1"/>
</dbReference>
<accession>A0A1M4YAE3</accession>
<dbReference type="EMBL" id="FQUO01000004">
    <property type="protein sequence ID" value="SHF02771.1"/>
    <property type="molecule type" value="Genomic_DNA"/>
</dbReference>
<sequence>MKKFSFLLLLITIMGLSSFAQETKPAVPKQFMQVTTIESVVAGGLGRSRMIVTHPDGTQTEAELNNLFSMAGINFGNIKENEDKVLRTLKQYTNDGWKVEQIIPLSLSPNQNSLGIFMTRYILAREELKRAM</sequence>
<gene>
    <name evidence="2" type="ORF">SAMN05444008_104215</name>
</gene>
<feature type="chain" id="PRO_5012906135" evidence="1">
    <location>
        <begin position="21"/>
        <end position="132"/>
    </location>
</feature>
<feature type="signal peptide" evidence="1">
    <location>
        <begin position="1"/>
        <end position="20"/>
    </location>
</feature>
<dbReference type="Proteomes" id="UP000184368">
    <property type="component" value="Unassembled WGS sequence"/>
</dbReference>
<name>A0A1M4YAE3_9BACT</name>
<evidence type="ECO:0000313" key="2">
    <source>
        <dbReference type="EMBL" id="SHF02771.1"/>
    </source>
</evidence>
<dbReference type="AlphaFoldDB" id="A0A1M4YAE3"/>
<dbReference type="STRING" id="1302690.BUE76_15240"/>